<keyword evidence="1" id="KW-0812">Transmembrane</keyword>
<evidence type="ECO:0000313" key="2">
    <source>
        <dbReference type="EMBL" id="ANV79280.1"/>
    </source>
</evidence>
<proteinExistence type="predicted"/>
<evidence type="ECO:0000256" key="1">
    <source>
        <dbReference type="SAM" id="Phobius"/>
    </source>
</evidence>
<reference evidence="2" key="2">
    <citation type="journal article" date="2015" name="ISME J.">
        <title>A new class of marine Euryarchaeota group II from the Mediterranean deep chlorophyll maximum.</title>
        <authorList>
            <person name="Martin-Cuadrado A.B."/>
            <person name="Garcia-Heredia I."/>
            <person name="Molto A.G."/>
            <person name="Lopez-Ubeda R."/>
            <person name="Kimes N."/>
            <person name="Lopez-Garcia P."/>
            <person name="Moreira D."/>
            <person name="Rodriguez-Valera F."/>
        </authorList>
    </citation>
    <scope>NUCLEOTIDE SEQUENCE</scope>
</reference>
<keyword evidence="1" id="KW-0472">Membrane</keyword>
<evidence type="ECO:0008006" key="3">
    <source>
        <dbReference type="Google" id="ProtNLM"/>
    </source>
</evidence>
<feature type="transmembrane region" description="Helical" evidence="1">
    <location>
        <begin position="51"/>
        <end position="73"/>
    </location>
</feature>
<protein>
    <recommendedName>
        <fullName evidence="3">NADH-quinone oxidoreductase subunit J</fullName>
    </recommendedName>
</protein>
<dbReference type="AlphaFoldDB" id="A0A1B1TAI2"/>
<organism evidence="2">
    <name type="scientific">uncultured Poseidoniia archaeon</name>
    <dbReference type="NCBI Taxonomy" id="1697135"/>
    <lineage>
        <taxon>Archaea</taxon>
        <taxon>Methanobacteriati</taxon>
        <taxon>Thermoplasmatota</taxon>
        <taxon>Candidatus Poseidoniia</taxon>
        <taxon>environmental samples</taxon>
    </lineage>
</organism>
<keyword evidence="1" id="KW-1133">Transmembrane helix</keyword>
<accession>A0A1B1TAI2</accession>
<name>A0A1B1TAI2_9ARCH</name>
<sequence length="90" mass="9712">MKALSALTKLGLFAFILVMLNEVMSHSMWGGSSSTPPTTIDFALSLYGDEWAIATVILGALLAMAMVGASYLVRDERLINLIWDMGGEES</sequence>
<reference evidence="2" key="1">
    <citation type="submission" date="2014-11" db="EMBL/GenBank/DDBJ databases">
        <authorList>
            <person name="Zhu J."/>
            <person name="Qi W."/>
            <person name="Song R."/>
        </authorList>
    </citation>
    <scope>NUCLEOTIDE SEQUENCE</scope>
</reference>
<dbReference type="EMBL" id="KP211818">
    <property type="protein sequence ID" value="ANV79280.1"/>
    <property type="molecule type" value="Genomic_DNA"/>
</dbReference>